<evidence type="ECO:0000313" key="2">
    <source>
        <dbReference type="Proteomes" id="UP000187429"/>
    </source>
</evidence>
<keyword evidence="2" id="KW-1185">Reference proteome</keyword>
<gene>
    <name evidence="1" type="ORF">AYI69_g6710</name>
</gene>
<comment type="caution">
    <text evidence="1">The sequence shown here is derived from an EMBL/GenBank/DDBJ whole genome shotgun (WGS) entry which is preliminary data.</text>
</comment>
<organism evidence="1 2">
    <name type="scientific">Smittium culicis</name>
    <dbReference type="NCBI Taxonomy" id="133412"/>
    <lineage>
        <taxon>Eukaryota</taxon>
        <taxon>Fungi</taxon>
        <taxon>Fungi incertae sedis</taxon>
        <taxon>Zoopagomycota</taxon>
        <taxon>Kickxellomycotina</taxon>
        <taxon>Harpellomycetes</taxon>
        <taxon>Harpellales</taxon>
        <taxon>Legeriomycetaceae</taxon>
        <taxon>Smittium</taxon>
    </lineage>
</organism>
<dbReference type="AlphaFoldDB" id="A0A1R1XX39"/>
<dbReference type="Proteomes" id="UP000187429">
    <property type="component" value="Unassembled WGS sequence"/>
</dbReference>
<protein>
    <submittedName>
        <fullName evidence="1">Uncharacterized protein</fullName>
    </submittedName>
</protein>
<proteinExistence type="predicted"/>
<name>A0A1R1XX39_9FUNG</name>
<dbReference type="EMBL" id="LSSM01003062">
    <property type="protein sequence ID" value="OMJ19237.1"/>
    <property type="molecule type" value="Genomic_DNA"/>
</dbReference>
<reference evidence="2" key="1">
    <citation type="submission" date="2017-01" db="EMBL/GenBank/DDBJ databases">
        <authorList>
            <person name="Wang Y."/>
            <person name="White M."/>
            <person name="Kvist S."/>
            <person name="Moncalvo J.-M."/>
        </authorList>
    </citation>
    <scope>NUCLEOTIDE SEQUENCE [LARGE SCALE GENOMIC DNA]</scope>
    <source>
        <strain evidence="2">ID-206-W2</strain>
    </source>
</reference>
<sequence length="96" mass="10949">MSNPGKKPNSADEWGSLIRGQQQLIDLQKAVGRGAPRFPPTTPHEKKVWKMIDTVTKSLKELSSKKRLDPFFKALMTQKARNYTYATNSRENSQDK</sequence>
<evidence type="ECO:0000313" key="1">
    <source>
        <dbReference type="EMBL" id="OMJ19237.1"/>
    </source>
</evidence>
<accession>A0A1R1XX39</accession>